<keyword evidence="3" id="KW-1185">Reference proteome</keyword>
<reference evidence="2 3" key="1">
    <citation type="submission" date="2019-05" db="EMBL/GenBank/DDBJ databases">
        <title>Dyadobacter AR-3-8 sp. nov., isolated from arctic soil.</title>
        <authorList>
            <person name="Chaudhary D.K."/>
        </authorList>
    </citation>
    <scope>NUCLEOTIDE SEQUENCE [LARGE SCALE GENOMIC DNA]</scope>
    <source>
        <strain evidence="2 3">AR-3-8</strain>
    </source>
</reference>
<dbReference type="SUPFAM" id="SSF53474">
    <property type="entry name" value="alpha/beta-Hydrolases"/>
    <property type="match status" value="1"/>
</dbReference>
<dbReference type="Pfam" id="PF00561">
    <property type="entry name" value="Abhydrolase_1"/>
    <property type="match status" value="1"/>
</dbReference>
<dbReference type="GO" id="GO:0016787">
    <property type="term" value="F:hydrolase activity"/>
    <property type="evidence" value="ECO:0007669"/>
    <property type="project" value="UniProtKB-KW"/>
</dbReference>
<keyword evidence="2" id="KW-0378">Hydrolase</keyword>
<proteinExistence type="predicted"/>
<dbReference type="InterPro" id="IPR000073">
    <property type="entry name" value="AB_hydrolase_1"/>
</dbReference>
<accession>A0A4U6D1F7</accession>
<evidence type="ECO:0000313" key="3">
    <source>
        <dbReference type="Proteomes" id="UP000304900"/>
    </source>
</evidence>
<name>A0A4U6D1F7_9BACT</name>
<dbReference type="InterPro" id="IPR029058">
    <property type="entry name" value="AB_hydrolase_fold"/>
</dbReference>
<dbReference type="AlphaFoldDB" id="A0A4U6D1F7"/>
<gene>
    <name evidence="2" type="ORF">FDK13_29030</name>
</gene>
<evidence type="ECO:0000259" key="1">
    <source>
        <dbReference type="Pfam" id="PF00561"/>
    </source>
</evidence>
<protein>
    <submittedName>
        <fullName evidence="2">Alpha/beta hydrolase</fullName>
    </submittedName>
</protein>
<comment type="caution">
    <text evidence="2">The sequence shown here is derived from an EMBL/GenBank/DDBJ whole genome shotgun (WGS) entry which is preliminary data.</text>
</comment>
<feature type="domain" description="AB hydrolase-1" evidence="1">
    <location>
        <begin position="111"/>
        <end position="447"/>
    </location>
</feature>
<dbReference type="Gene3D" id="3.40.50.1820">
    <property type="entry name" value="alpha/beta hydrolase"/>
    <property type="match status" value="1"/>
</dbReference>
<dbReference type="Proteomes" id="UP000304900">
    <property type="component" value="Unassembled WGS sequence"/>
</dbReference>
<evidence type="ECO:0000313" key="2">
    <source>
        <dbReference type="EMBL" id="TKT87634.1"/>
    </source>
</evidence>
<dbReference type="EMBL" id="SZVO01000018">
    <property type="protein sequence ID" value="TKT87634.1"/>
    <property type="molecule type" value="Genomic_DNA"/>
</dbReference>
<dbReference type="RefSeq" id="WP_137343521.1">
    <property type="nucleotide sequence ID" value="NZ_BSQH01000005.1"/>
</dbReference>
<dbReference type="OrthoDB" id="4510475at2"/>
<sequence length="480" mass="54236">MKLYSFSLLFSFVCCQQLFSQSYTPVIELAVCPIKTDARLIVKYGYLVVPENRKKVNGRKVKIPFFFARQPNHDAKKNVFLYTTGGPGYSAIDNTDSVGYESGLLKYGGLILFDQRGTKLAKPCLDCTEIPLAVKRSYEEGLNKDSLVLIAIKDCRKRFVSQGIDLSAFNTMESAEDINDLRLALHLDSLNLAGVSYSGGLMLNVLRNHPEAVRTLMLNSPLPSYARYDEDGLININEALNQVFTNYEDDSLMSKTSINLRERFQRYFTDITGKIFQLNYLKRNARDSTRIYYTKGELLDIIVNRLNGDQVKTIPAVIDDLVAGKHRSYVTELIDGGFSEDHSVSLGMRYSVYCTEQIAYSDPVLEKLQNTVLPWLAGCSFNDVSRTVCDCWKVRPEPEIVRKQVYSKVPALIVGGDIDPSCRPFYNRLIKRYMPNAQLMLVHNGGHGPGYVVDGINYATLFFENPNKKIVSQSKNLIME</sequence>
<organism evidence="2 3">
    <name type="scientific">Dyadobacter frigoris</name>
    <dbReference type="NCBI Taxonomy" id="2576211"/>
    <lineage>
        <taxon>Bacteria</taxon>
        <taxon>Pseudomonadati</taxon>
        <taxon>Bacteroidota</taxon>
        <taxon>Cytophagia</taxon>
        <taxon>Cytophagales</taxon>
        <taxon>Spirosomataceae</taxon>
        <taxon>Dyadobacter</taxon>
    </lineage>
</organism>